<name>A0A6N8HW75_9FIRM</name>
<keyword evidence="2" id="KW-1185">Reference proteome</keyword>
<dbReference type="EMBL" id="VWXL01000019">
    <property type="protein sequence ID" value="MVB10074.1"/>
    <property type="molecule type" value="Genomic_DNA"/>
</dbReference>
<protein>
    <submittedName>
        <fullName evidence="1">Uncharacterized protein</fullName>
    </submittedName>
</protein>
<dbReference type="AlphaFoldDB" id="A0A6N8HW75"/>
<evidence type="ECO:0000313" key="2">
    <source>
        <dbReference type="Proteomes" id="UP000469440"/>
    </source>
</evidence>
<accession>A0A6N8HW75</accession>
<reference evidence="1 2" key="1">
    <citation type="submission" date="2019-09" db="EMBL/GenBank/DDBJ databases">
        <title>Genome sequence of Clostridium sp. EA1.</title>
        <authorList>
            <person name="Poehlein A."/>
            <person name="Bengelsdorf F.R."/>
            <person name="Daniel R."/>
        </authorList>
    </citation>
    <scope>NUCLEOTIDE SEQUENCE [LARGE SCALE GENOMIC DNA]</scope>
    <source>
        <strain evidence="1 2">EA1</strain>
    </source>
</reference>
<organism evidence="1 2">
    <name type="scientific">Caproicibacter fermentans</name>
    <dbReference type="NCBI Taxonomy" id="2576756"/>
    <lineage>
        <taxon>Bacteria</taxon>
        <taxon>Bacillati</taxon>
        <taxon>Bacillota</taxon>
        <taxon>Clostridia</taxon>
        <taxon>Eubacteriales</taxon>
        <taxon>Acutalibacteraceae</taxon>
        <taxon>Caproicibacter</taxon>
    </lineage>
</organism>
<dbReference type="Gene3D" id="3.40.1190.20">
    <property type="match status" value="1"/>
</dbReference>
<dbReference type="OrthoDB" id="9800808at2"/>
<dbReference type="InterPro" id="IPR029056">
    <property type="entry name" value="Ribokinase-like"/>
</dbReference>
<proteinExistence type="predicted"/>
<dbReference type="Proteomes" id="UP000469440">
    <property type="component" value="Unassembled WGS sequence"/>
</dbReference>
<dbReference type="RefSeq" id="WP_156989838.1">
    <property type="nucleotide sequence ID" value="NZ_VWXL01000019.1"/>
</dbReference>
<gene>
    <name evidence="1" type="ORF">CAFE_07470</name>
</gene>
<sequence>MSDNKRAALIGSVCGTGKCSLTAALPVLAAAGIEVCVAPMAAASSPGPAKEKRIDLGGGLPSYADQWKKLGYSFDAVLFELPENAKEADALASFLHAFREKDNLILFGSSSWNGNGGKDGMTRERAKLAEQFCPLADLVILPACDAAFLTGERERVGPWNRRTVEDLLRGICSLGAKSAVMTGIWFSQDLMGAAAYTAENGSVSYAFSHRIAGEWLGAGDLFCASLLAGHLYGMHLSAAMQLAVDFTADCIRRTRESGDDGKFGLKFEACLPKLINQLGIVTP</sequence>
<dbReference type="SUPFAM" id="SSF53613">
    <property type="entry name" value="Ribokinase-like"/>
    <property type="match status" value="1"/>
</dbReference>
<evidence type="ECO:0000313" key="1">
    <source>
        <dbReference type="EMBL" id="MVB10074.1"/>
    </source>
</evidence>
<comment type="caution">
    <text evidence="1">The sequence shown here is derived from an EMBL/GenBank/DDBJ whole genome shotgun (WGS) entry which is preliminary data.</text>
</comment>